<proteinExistence type="predicted"/>
<evidence type="ECO:0000313" key="1">
    <source>
        <dbReference type="EMBL" id="MDR6725047.1"/>
    </source>
</evidence>
<comment type="caution">
    <text evidence="1">The sequence shown here is derived from an EMBL/GenBank/DDBJ whole genome shotgun (WGS) entry which is preliminary data.</text>
</comment>
<protein>
    <submittedName>
        <fullName evidence="1">Uncharacterized protein</fullName>
    </submittedName>
</protein>
<evidence type="ECO:0000313" key="2">
    <source>
        <dbReference type="Proteomes" id="UP001254832"/>
    </source>
</evidence>
<reference evidence="1" key="1">
    <citation type="submission" date="2023-07" db="EMBL/GenBank/DDBJ databases">
        <title>Sorghum-associated microbial communities from plants grown in Nebraska, USA.</title>
        <authorList>
            <person name="Schachtman D."/>
        </authorList>
    </citation>
    <scope>NUCLEOTIDE SEQUENCE</scope>
    <source>
        <strain evidence="1">BE80</strain>
    </source>
</reference>
<accession>A0AAP5LMX9</accession>
<name>A0AAP5LMX9_PAEAM</name>
<gene>
    <name evidence="1" type="ORF">J2W91_003533</name>
</gene>
<dbReference type="AlphaFoldDB" id="A0AAP5LMX9"/>
<organism evidence="1 2">
    <name type="scientific">Paenibacillus amylolyticus</name>
    <dbReference type="NCBI Taxonomy" id="1451"/>
    <lineage>
        <taxon>Bacteria</taxon>
        <taxon>Bacillati</taxon>
        <taxon>Bacillota</taxon>
        <taxon>Bacilli</taxon>
        <taxon>Bacillales</taxon>
        <taxon>Paenibacillaceae</taxon>
        <taxon>Paenibacillus</taxon>
    </lineage>
</organism>
<dbReference type="EMBL" id="JAVDTR010000009">
    <property type="protein sequence ID" value="MDR6725047.1"/>
    <property type="molecule type" value="Genomic_DNA"/>
</dbReference>
<dbReference type="RefSeq" id="WP_310141880.1">
    <property type="nucleotide sequence ID" value="NZ_JAVDTR010000009.1"/>
</dbReference>
<sequence>MKETGKRKQSNSFNFIFIDDNRSTEEEREAIQFVVDTIVHKAIKNFPATEYDIQIKSTD</sequence>
<dbReference type="Proteomes" id="UP001254832">
    <property type="component" value="Unassembled WGS sequence"/>
</dbReference>